<name>A0A1Z4VQK3_9GAMM</name>
<dbReference type="InterPro" id="IPR041229">
    <property type="entry name" value="HEPN_Apea"/>
</dbReference>
<evidence type="ECO:0000313" key="3">
    <source>
        <dbReference type="EMBL" id="BAZ93763.1"/>
    </source>
</evidence>
<keyword evidence="3" id="KW-0378">Hydrolase</keyword>
<evidence type="ECO:0000313" key="4">
    <source>
        <dbReference type="Proteomes" id="UP000218765"/>
    </source>
</evidence>
<feature type="domain" description="ApeA N-terminal" evidence="2">
    <location>
        <begin position="6"/>
        <end position="284"/>
    </location>
</feature>
<keyword evidence="4" id="KW-1185">Reference proteome</keyword>
<proteinExistence type="predicted"/>
<dbReference type="Pfam" id="PF18739">
    <property type="entry name" value="HEPN_Apea"/>
    <property type="match status" value="1"/>
</dbReference>
<keyword evidence="3" id="KW-0326">Glycosidase</keyword>
<dbReference type="InterPro" id="IPR041223">
    <property type="entry name" value="ApeA_NTD"/>
</dbReference>
<dbReference type="AlphaFoldDB" id="A0A1Z4VQK3"/>
<dbReference type="RefSeq" id="WP_157745453.1">
    <property type="nucleotide sequence ID" value="NZ_AP018052.1"/>
</dbReference>
<evidence type="ECO:0000259" key="1">
    <source>
        <dbReference type="Pfam" id="PF18739"/>
    </source>
</evidence>
<accession>A0A1Z4VQK3</accession>
<evidence type="ECO:0000259" key="2">
    <source>
        <dbReference type="Pfam" id="PF18862"/>
    </source>
</evidence>
<protein>
    <submittedName>
        <fullName evidence="3">Glycosidases</fullName>
    </submittedName>
</protein>
<dbReference type="Proteomes" id="UP000218765">
    <property type="component" value="Chromosome"/>
</dbReference>
<sequence>MKDLPEFEGFWWSPDDPDTQLAGRLISDDGVAKLILTIDSPGHFPFSRSESREYEVLHGRTSDGKQITLLKCFDLNTSWSSSGIEKRIVLANYVLVGGLVPQSKVENAFSELSLKWPGLQRWFFESGVSVEHDDGDFRSFTIRYKAKETFGFEYLKGLKIEFGFSTDKIPFGGPLTEQIEFNEIVWVTLKKDTPKSLEYYIEKLNELIQFFSICVLEYNQPQVVTLVGDFDIETREDGTSISPHLQVYYSSVQEPQSDRRPHPIEILMPYGVIKENFQQILKSWAKVAAEVSPSRSLYFSSLYGTNKYIESTFLSLAQSAEVFHRRRYGGTYIPDEKYREDVLPALESAIPHELDSDVKQAYKQRLEYFNEFSLAKRLKMMSSNHKDVFSMFVPDWKSKIRSIVKARNYYTHYSEGGGNVAPDINKLVEYREFLKMLIELEMLTATGVNIELLHSQAKRCQRYRWNFPVNHAK</sequence>
<organism evidence="3 4">
    <name type="scientific">Thiohalobacter thiocyanaticus</name>
    <dbReference type="NCBI Taxonomy" id="585455"/>
    <lineage>
        <taxon>Bacteria</taxon>
        <taxon>Pseudomonadati</taxon>
        <taxon>Pseudomonadota</taxon>
        <taxon>Gammaproteobacteria</taxon>
        <taxon>Thiohalobacterales</taxon>
        <taxon>Thiohalobacteraceae</taxon>
        <taxon>Thiohalobacter</taxon>
    </lineage>
</organism>
<feature type="domain" description="Apea-like HEPN" evidence="1">
    <location>
        <begin position="314"/>
        <end position="449"/>
    </location>
</feature>
<dbReference type="Pfam" id="PF18862">
    <property type="entry name" value="ApeA_NTD1"/>
    <property type="match status" value="1"/>
</dbReference>
<dbReference type="OrthoDB" id="6198809at2"/>
<reference evidence="3 4" key="1">
    <citation type="submission" date="2017-05" db="EMBL/GenBank/DDBJ databases">
        <title>Thiocyanate degradation by Thiohalobacter thiocyanaticus FOKN1.</title>
        <authorList>
            <person name="Oshiki M."/>
            <person name="Fukushima T."/>
            <person name="Kawano S."/>
            <person name="Nakagawa J."/>
        </authorList>
    </citation>
    <scope>NUCLEOTIDE SEQUENCE [LARGE SCALE GENOMIC DNA]</scope>
    <source>
        <strain evidence="3 4">FOKN1</strain>
    </source>
</reference>
<dbReference type="GO" id="GO:0016798">
    <property type="term" value="F:hydrolase activity, acting on glycosyl bonds"/>
    <property type="evidence" value="ECO:0007669"/>
    <property type="project" value="UniProtKB-KW"/>
</dbReference>
<gene>
    <name evidence="3" type="ORF">FOKN1_1365</name>
</gene>
<dbReference type="KEGG" id="ttc:FOKN1_1365"/>
<dbReference type="EMBL" id="AP018052">
    <property type="protein sequence ID" value="BAZ93763.1"/>
    <property type="molecule type" value="Genomic_DNA"/>
</dbReference>